<dbReference type="HOGENOM" id="CLU_034646_1_2_0"/>
<dbReference type="PANTHER" id="PTHR47245:SF2">
    <property type="entry name" value="PEPTIDYL-PROLYL CIS-TRANS ISOMERASE HP_0175-RELATED"/>
    <property type="match status" value="1"/>
</dbReference>
<dbReference type="InterPro" id="IPR050245">
    <property type="entry name" value="PrsA_foldase"/>
</dbReference>
<dbReference type="InterPro" id="IPR046357">
    <property type="entry name" value="PPIase_dom_sf"/>
</dbReference>
<keyword evidence="5" id="KW-1185">Reference proteome</keyword>
<dbReference type="GO" id="GO:0003755">
    <property type="term" value="F:peptidyl-prolyl cis-trans isomerase activity"/>
    <property type="evidence" value="ECO:0007669"/>
    <property type="project" value="UniProtKB-KW"/>
</dbReference>
<dbReference type="Proteomes" id="UP000002366">
    <property type="component" value="Chromosome"/>
</dbReference>
<keyword evidence="2" id="KW-0732">Signal</keyword>
<keyword evidence="1 4" id="KW-0413">Isomerase</keyword>
<protein>
    <submittedName>
        <fullName evidence="4">PpiC-type peptidyl-prolyl cis-trans isomerase</fullName>
    </submittedName>
</protein>
<gene>
    <name evidence="4" type="ordered locus">Amico_0081</name>
</gene>
<dbReference type="SUPFAM" id="SSF109998">
    <property type="entry name" value="Triger factor/SurA peptide-binding domain-like"/>
    <property type="match status" value="1"/>
</dbReference>
<feature type="domain" description="PpiC" evidence="3">
    <location>
        <begin position="144"/>
        <end position="234"/>
    </location>
</feature>
<dbReference type="RefSeq" id="WP_013047495.1">
    <property type="nucleotide sequence ID" value="NC_014011.1"/>
</dbReference>
<accession>D5ECE7</accession>
<dbReference type="SUPFAM" id="SSF54534">
    <property type="entry name" value="FKBP-like"/>
    <property type="match status" value="1"/>
</dbReference>
<dbReference type="InterPro" id="IPR027304">
    <property type="entry name" value="Trigger_fact/SurA_dom_sf"/>
</dbReference>
<evidence type="ECO:0000259" key="3">
    <source>
        <dbReference type="PROSITE" id="PS50198"/>
    </source>
</evidence>
<dbReference type="AlphaFoldDB" id="D5ECE7"/>
<keyword evidence="1" id="KW-0697">Rotamase</keyword>
<evidence type="ECO:0000313" key="5">
    <source>
        <dbReference type="Proteomes" id="UP000002366"/>
    </source>
</evidence>
<dbReference type="KEGG" id="aco:Amico_0081"/>
<evidence type="ECO:0000313" key="4">
    <source>
        <dbReference type="EMBL" id="ADE56229.1"/>
    </source>
</evidence>
<evidence type="ECO:0000256" key="1">
    <source>
        <dbReference type="PROSITE-ProRule" id="PRU00278"/>
    </source>
</evidence>
<reference evidence="4 5" key="1">
    <citation type="journal article" date="2010" name="Stand. Genomic Sci.">
        <title>Complete genome sequence of Aminobacterium colombiense type strain (ALA-1).</title>
        <authorList>
            <person name="Chertkov O."/>
            <person name="Sikorski J."/>
            <person name="Brambilla E."/>
            <person name="Lapidus A."/>
            <person name="Copeland A."/>
            <person name="Glavina Del Rio T."/>
            <person name="Nolan M."/>
            <person name="Lucas S."/>
            <person name="Tice H."/>
            <person name="Cheng J.F."/>
            <person name="Han C."/>
            <person name="Detter J.C."/>
            <person name="Bruce D."/>
            <person name="Tapia R."/>
            <person name="Goodwin L."/>
            <person name="Pitluck S."/>
            <person name="Liolios K."/>
            <person name="Ivanova N."/>
            <person name="Mavromatis K."/>
            <person name="Ovchinnikova G."/>
            <person name="Pati A."/>
            <person name="Chen A."/>
            <person name="Palaniappan K."/>
            <person name="Land M."/>
            <person name="Hauser L."/>
            <person name="Chang Y.J."/>
            <person name="Jeffries C.D."/>
            <person name="Spring S."/>
            <person name="Rohde M."/>
            <person name="Goker M."/>
            <person name="Bristow J."/>
            <person name="Eisen J.A."/>
            <person name="Markowitz V."/>
            <person name="Hugenholtz P."/>
            <person name="Kyrpides N.C."/>
            <person name="Klenk H.P."/>
        </authorList>
    </citation>
    <scope>NUCLEOTIDE SEQUENCE [LARGE SCALE GENOMIC DNA]</scope>
    <source>
        <strain evidence="5">DSM 12261 / ALA-1</strain>
    </source>
</reference>
<dbReference type="Gene3D" id="3.10.50.40">
    <property type="match status" value="1"/>
</dbReference>
<dbReference type="eggNOG" id="COG0760">
    <property type="taxonomic scope" value="Bacteria"/>
</dbReference>
<sequence length="282" mass="32280">MRKNVKLLIAMAIIATVVLSGVAGAKEVEKSDGDKVLAQVGDVEIKGQDVEDVIKSLDPQQRMYYENEQGRKAILEELINLEVFVRWAQENDVEKDPIFIERLENIKREILRQVALEKMFGNVSVSEKEARDYYTAHVTDFMIPSQIRASHILVENEEEAKRIREEIKTEKITFEDAAQKYSSCPSKAQKGDLGYFQSDQVVPEFSQAAGALKKGEISAPVKSQYGWHIIRLEDKKPGSLQPFEEVKGQIETNLLREKRAQIYTDETERLRKQYGVKVFENK</sequence>
<dbReference type="PANTHER" id="PTHR47245">
    <property type="entry name" value="PEPTIDYLPROLYL ISOMERASE"/>
    <property type="match status" value="1"/>
</dbReference>
<organism evidence="4 5">
    <name type="scientific">Aminobacterium colombiense (strain DSM 12261 / ALA-1)</name>
    <dbReference type="NCBI Taxonomy" id="572547"/>
    <lineage>
        <taxon>Bacteria</taxon>
        <taxon>Thermotogati</taxon>
        <taxon>Synergistota</taxon>
        <taxon>Synergistia</taxon>
        <taxon>Synergistales</taxon>
        <taxon>Aminobacteriaceae</taxon>
        <taxon>Aminobacterium</taxon>
    </lineage>
</organism>
<dbReference type="Pfam" id="PF00639">
    <property type="entry name" value="Rotamase"/>
    <property type="match status" value="1"/>
</dbReference>
<name>D5ECE7_AMICL</name>
<evidence type="ECO:0000256" key="2">
    <source>
        <dbReference type="SAM" id="SignalP"/>
    </source>
</evidence>
<proteinExistence type="predicted"/>
<dbReference type="EMBL" id="CP001997">
    <property type="protein sequence ID" value="ADE56229.1"/>
    <property type="molecule type" value="Genomic_DNA"/>
</dbReference>
<dbReference type="Gene3D" id="1.10.8.1040">
    <property type="match status" value="1"/>
</dbReference>
<dbReference type="Pfam" id="PF13624">
    <property type="entry name" value="SurA_N_3"/>
    <property type="match status" value="1"/>
</dbReference>
<dbReference type="PROSITE" id="PS50198">
    <property type="entry name" value="PPIC_PPIASE_2"/>
    <property type="match status" value="1"/>
</dbReference>
<dbReference type="InterPro" id="IPR000297">
    <property type="entry name" value="PPIase_PpiC"/>
</dbReference>
<feature type="signal peptide" evidence="2">
    <location>
        <begin position="1"/>
        <end position="25"/>
    </location>
</feature>
<dbReference type="STRING" id="572547.Amico_0081"/>
<feature type="chain" id="PRO_5007913196" evidence="2">
    <location>
        <begin position="26"/>
        <end position="282"/>
    </location>
</feature>